<dbReference type="Proteomes" id="UP001153269">
    <property type="component" value="Unassembled WGS sequence"/>
</dbReference>
<proteinExistence type="predicted"/>
<evidence type="ECO:0000313" key="1">
    <source>
        <dbReference type="EMBL" id="CAB1447571.1"/>
    </source>
</evidence>
<name>A0A9N7VDU7_PLEPL</name>
<gene>
    <name evidence="1" type="ORF">PLEPLA_LOCUS35254</name>
</gene>
<keyword evidence="2" id="KW-1185">Reference proteome</keyword>
<dbReference type="EMBL" id="CADEAL010003951">
    <property type="protein sequence ID" value="CAB1447571.1"/>
    <property type="molecule type" value="Genomic_DNA"/>
</dbReference>
<dbReference type="AlphaFoldDB" id="A0A9N7VDU7"/>
<protein>
    <submittedName>
        <fullName evidence="1">Uncharacterized protein</fullName>
    </submittedName>
</protein>
<reference evidence="1" key="1">
    <citation type="submission" date="2020-03" db="EMBL/GenBank/DDBJ databases">
        <authorList>
            <person name="Weist P."/>
        </authorList>
    </citation>
    <scope>NUCLEOTIDE SEQUENCE</scope>
</reference>
<comment type="caution">
    <text evidence="1">The sequence shown here is derived from an EMBL/GenBank/DDBJ whole genome shotgun (WGS) entry which is preliminary data.</text>
</comment>
<sequence length="164" mass="18092">MTPERGIKEVKRLPLAAPGGVTLLLHTCLPSNMEITPLTRDCCKFHEKTLCCTSSRCKCVADCARSDPLGLCQVGRPEEGVSNSLRVLQVLSGVEISIWAYFPGSLELGHSDLLNLLPSPFSLLAISAGRLLMHQPPKDLIPQPLCIHTDRESLRVLEYRSEHH</sequence>
<accession>A0A9N7VDU7</accession>
<organism evidence="1 2">
    <name type="scientific">Pleuronectes platessa</name>
    <name type="common">European plaice</name>
    <dbReference type="NCBI Taxonomy" id="8262"/>
    <lineage>
        <taxon>Eukaryota</taxon>
        <taxon>Metazoa</taxon>
        <taxon>Chordata</taxon>
        <taxon>Craniata</taxon>
        <taxon>Vertebrata</taxon>
        <taxon>Euteleostomi</taxon>
        <taxon>Actinopterygii</taxon>
        <taxon>Neopterygii</taxon>
        <taxon>Teleostei</taxon>
        <taxon>Neoteleostei</taxon>
        <taxon>Acanthomorphata</taxon>
        <taxon>Carangaria</taxon>
        <taxon>Pleuronectiformes</taxon>
        <taxon>Pleuronectoidei</taxon>
        <taxon>Pleuronectidae</taxon>
        <taxon>Pleuronectes</taxon>
    </lineage>
</organism>
<evidence type="ECO:0000313" key="2">
    <source>
        <dbReference type="Proteomes" id="UP001153269"/>
    </source>
</evidence>